<comment type="caution">
    <text evidence="1">The sequence shown here is derived from an EMBL/GenBank/DDBJ whole genome shotgun (WGS) entry which is preliminary data.</text>
</comment>
<sequence length="84" mass="9714">MASIEKQEMDFPPLLPPRYKLIRPLSNSLQGIRDAQVPHPVTAQLSPPPLVVQETHPCKSLYLLPHFATTFPFDHQFPDWKEFH</sequence>
<dbReference type="Proteomes" id="UP001054837">
    <property type="component" value="Unassembled WGS sequence"/>
</dbReference>
<proteinExistence type="predicted"/>
<keyword evidence="2" id="KW-1185">Reference proteome</keyword>
<evidence type="ECO:0000313" key="2">
    <source>
        <dbReference type="Proteomes" id="UP001054837"/>
    </source>
</evidence>
<organism evidence="1 2">
    <name type="scientific">Caerostris darwini</name>
    <dbReference type="NCBI Taxonomy" id="1538125"/>
    <lineage>
        <taxon>Eukaryota</taxon>
        <taxon>Metazoa</taxon>
        <taxon>Ecdysozoa</taxon>
        <taxon>Arthropoda</taxon>
        <taxon>Chelicerata</taxon>
        <taxon>Arachnida</taxon>
        <taxon>Araneae</taxon>
        <taxon>Araneomorphae</taxon>
        <taxon>Entelegynae</taxon>
        <taxon>Araneoidea</taxon>
        <taxon>Araneidae</taxon>
        <taxon>Caerostris</taxon>
    </lineage>
</organism>
<name>A0AAV4UVR3_9ARAC</name>
<accession>A0AAV4UVR3</accession>
<dbReference type="AlphaFoldDB" id="A0AAV4UVR3"/>
<dbReference type="EMBL" id="BPLQ01012056">
    <property type="protein sequence ID" value="GIY62167.1"/>
    <property type="molecule type" value="Genomic_DNA"/>
</dbReference>
<evidence type="ECO:0000313" key="1">
    <source>
        <dbReference type="EMBL" id="GIY62167.1"/>
    </source>
</evidence>
<protein>
    <submittedName>
        <fullName evidence="1">Uncharacterized protein</fullName>
    </submittedName>
</protein>
<gene>
    <name evidence="1" type="ORF">CDAR_479161</name>
</gene>
<reference evidence="1 2" key="1">
    <citation type="submission" date="2021-06" db="EMBL/GenBank/DDBJ databases">
        <title>Caerostris darwini draft genome.</title>
        <authorList>
            <person name="Kono N."/>
            <person name="Arakawa K."/>
        </authorList>
    </citation>
    <scope>NUCLEOTIDE SEQUENCE [LARGE SCALE GENOMIC DNA]</scope>
</reference>